<evidence type="ECO:0000313" key="7">
    <source>
        <dbReference type="Proteomes" id="UP000313849"/>
    </source>
</evidence>
<name>A0A5C5B9C4_9MICO</name>
<keyword evidence="2 5" id="KW-0057">Aromatic amino acid biosynthesis</keyword>
<feature type="binding site" evidence="5">
    <location>
        <position position="209"/>
    </location>
    <ligand>
        <name>3-dehydroquinate</name>
        <dbReference type="ChEBI" id="CHEBI:32364"/>
    </ligand>
</feature>
<dbReference type="Pfam" id="PF01487">
    <property type="entry name" value="DHquinase_I"/>
    <property type="match status" value="1"/>
</dbReference>
<gene>
    <name evidence="5 6" type="primary">aroD</name>
    <name evidence="6" type="ORF">FH969_13135</name>
</gene>
<dbReference type="InterPro" id="IPR050146">
    <property type="entry name" value="Type-I_3-dehydroquinase"/>
</dbReference>
<dbReference type="EMBL" id="VENP01000064">
    <property type="protein sequence ID" value="TNU73119.1"/>
    <property type="molecule type" value="Genomic_DNA"/>
</dbReference>
<feature type="active site" description="Schiff-base intermediate with substrate" evidence="5">
    <location>
        <position position="167"/>
    </location>
</feature>
<dbReference type="Gene3D" id="3.20.20.70">
    <property type="entry name" value="Aldolase class I"/>
    <property type="match status" value="1"/>
</dbReference>
<comment type="catalytic activity">
    <reaction evidence="1 5">
        <text>3-dehydroquinate = 3-dehydroshikimate + H2O</text>
        <dbReference type="Rhea" id="RHEA:21096"/>
        <dbReference type="ChEBI" id="CHEBI:15377"/>
        <dbReference type="ChEBI" id="CHEBI:16630"/>
        <dbReference type="ChEBI" id="CHEBI:32364"/>
        <dbReference type="EC" id="4.2.1.10"/>
    </reaction>
</comment>
<dbReference type="FunFam" id="3.20.20.70:FF:000047">
    <property type="entry name" value="3-dehydroquinate dehydratase"/>
    <property type="match status" value="1"/>
</dbReference>
<feature type="binding site" evidence="5">
    <location>
        <position position="228"/>
    </location>
    <ligand>
        <name>3-dehydroquinate</name>
        <dbReference type="ChEBI" id="CHEBI:32364"/>
    </ligand>
</feature>
<sequence>MRPPFPLTPATPAVAVPVAGGDGQDLLERTAAAVAGGADLVEWRLDAWGGGAAHALAPSAVAELVAALRAELGGVRVLATYRSRLEGGPGEADDGEYTDLLLALVAAGVDAVDVELTRPEEDAAVVVAAARAAGVVVVGSSHDFTGTPDDLPSRFRELARRGADVLKVAVMPESAYDVVRLLDAAVGAHEATGRPVVPVAMGALGVLTRVAGGLWGAPFTFAMVGEASAPGQLAVADVRAVQDVLARAGAQPGERA</sequence>
<evidence type="ECO:0000256" key="2">
    <source>
        <dbReference type="ARBA" id="ARBA00023141"/>
    </source>
</evidence>
<evidence type="ECO:0000256" key="1">
    <source>
        <dbReference type="ARBA" id="ARBA00001864"/>
    </source>
</evidence>
<proteinExistence type="inferred from homology"/>
<dbReference type="HAMAP" id="MF_00214">
    <property type="entry name" value="AroD"/>
    <property type="match status" value="1"/>
</dbReference>
<feature type="active site" description="Proton donor/acceptor" evidence="5">
    <location>
        <position position="142"/>
    </location>
</feature>
<dbReference type="NCBIfam" id="TIGR01093">
    <property type="entry name" value="aroD"/>
    <property type="match status" value="1"/>
</dbReference>
<accession>A0A5C5B9C4</accession>
<dbReference type="UniPathway" id="UPA00053">
    <property type="reaction ID" value="UER00086"/>
</dbReference>
<dbReference type="RefSeq" id="WP_139987537.1">
    <property type="nucleotide sequence ID" value="NZ_VENP01000064.1"/>
</dbReference>
<dbReference type="SUPFAM" id="SSF51569">
    <property type="entry name" value="Aldolase"/>
    <property type="match status" value="1"/>
</dbReference>
<dbReference type="PANTHER" id="PTHR43699">
    <property type="entry name" value="3-DEHYDROQUINATE DEHYDRATASE"/>
    <property type="match status" value="1"/>
</dbReference>
<dbReference type="InterPro" id="IPR001381">
    <property type="entry name" value="DHquinase_I"/>
</dbReference>
<comment type="subunit">
    <text evidence="5">Homodimer.</text>
</comment>
<keyword evidence="7" id="KW-1185">Reference proteome</keyword>
<evidence type="ECO:0000256" key="5">
    <source>
        <dbReference type="HAMAP-Rule" id="MF_00214"/>
    </source>
</evidence>
<organism evidence="6 7">
    <name type="scientific">Miniimonas arenae</name>
    <dbReference type="NCBI Taxonomy" id="676201"/>
    <lineage>
        <taxon>Bacteria</taxon>
        <taxon>Bacillati</taxon>
        <taxon>Actinomycetota</taxon>
        <taxon>Actinomycetes</taxon>
        <taxon>Micrococcales</taxon>
        <taxon>Beutenbergiaceae</taxon>
        <taxon>Miniimonas</taxon>
    </lineage>
</organism>
<comment type="caution">
    <text evidence="6">The sequence shown here is derived from an EMBL/GenBank/DDBJ whole genome shotgun (WGS) entry which is preliminary data.</text>
</comment>
<dbReference type="OrthoDB" id="9813659at2"/>
<dbReference type="InterPro" id="IPR013785">
    <property type="entry name" value="Aldolase_TIM"/>
</dbReference>
<dbReference type="PANTHER" id="PTHR43699:SF1">
    <property type="entry name" value="3-DEHYDROQUINATE DEHYDRATASE"/>
    <property type="match status" value="1"/>
</dbReference>
<keyword evidence="5" id="KW-0028">Amino-acid biosynthesis</keyword>
<keyword evidence="4 5" id="KW-0704">Schiff base</keyword>
<protein>
    <recommendedName>
        <fullName evidence="5">3-dehydroquinate dehydratase</fullName>
        <shortName evidence="5">3-dehydroquinase</shortName>
        <ecNumber evidence="5">4.2.1.10</ecNumber>
    </recommendedName>
    <alternativeName>
        <fullName evidence="5">Type I DHQase</fullName>
    </alternativeName>
    <alternativeName>
        <fullName evidence="5">Type I dehydroquinase</fullName>
        <shortName evidence="5">DHQ1</shortName>
    </alternativeName>
</protein>
<dbReference type="GO" id="GO:0003855">
    <property type="term" value="F:3-dehydroquinate dehydratase activity"/>
    <property type="evidence" value="ECO:0007669"/>
    <property type="project" value="UniProtKB-UniRule"/>
</dbReference>
<comment type="pathway">
    <text evidence="5">Metabolic intermediate biosynthesis; chorismate biosynthesis; chorismate from D-erythrose 4-phosphate and phosphoenolpyruvate: step 3/7.</text>
</comment>
<evidence type="ECO:0000256" key="3">
    <source>
        <dbReference type="ARBA" id="ARBA00023239"/>
    </source>
</evidence>
<keyword evidence="3 5" id="KW-0456">Lyase</keyword>
<comment type="caution">
    <text evidence="5">Lacks conserved residue(s) required for the propagation of feature annotation.</text>
</comment>
<feature type="binding site" evidence="5">
    <location>
        <begin position="42"/>
        <end position="44"/>
    </location>
    <ligand>
        <name>3-dehydroquinate</name>
        <dbReference type="ChEBI" id="CHEBI:32364"/>
    </ligand>
</feature>
<dbReference type="CDD" id="cd00502">
    <property type="entry name" value="DHQase_I"/>
    <property type="match status" value="1"/>
</dbReference>
<comment type="similarity">
    <text evidence="5">Belongs to the type-I 3-dehydroquinase family.</text>
</comment>
<dbReference type="GO" id="GO:0008652">
    <property type="term" value="P:amino acid biosynthetic process"/>
    <property type="evidence" value="ECO:0007669"/>
    <property type="project" value="UniProtKB-KW"/>
</dbReference>
<dbReference type="GO" id="GO:0009423">
    <property type="term" value="P:chorismate biosynthetic process"/>
    <property type="evidence" value="ECO:0007669"/>
    <property type="project" value="UniProtKB-UniRule"/>
</dbReference>
<dbReference type="GO" id="GO:0046279">
    <property type="term" value="P:3,4-dihydroxybenzoate biosynthetic process"/>
    <property type="evidence" value="ECO:0007669"/>
    <property type="project" value="TreeGrafter"/>
</dbReference>
<feature type="binding site" evidence="5">
    <location>
        <position position="232"/>
    </location>
    <ligand>
        <name>3-dehydroquinate</name>
        <dbReference type="ChEBI" id="CHEBI:32364"/>
    </ligand>
</feature>
<feature type="binding site" evidence="5">
    <location>
        <position position="82"/>
    </location>
    <ligand>
        <name>3-dehydroquinate</name>
        <dbReference type="ChEBI" id="CHEBI:32364"/>
    </ligand>
</feature>
<evidence type="ECO:0000313" key="6">
    <source>
        <dbReference type="EMBL" id="TNU73119.1"/>
    </source>
</evidence>
<dbReference type="AlphaFoldDB" id="A0A5C5B9C4"/>
<evidence type="ECO:0000256" key="4">
    <source>
        <dbReference type="ARBA" id="ARBA00023270"/>
    </source>
</evidence>
<comment type="function">
    <text evidence="5">Involved in the third step of the chorismate pathway, which leads to the biosynthesis of aromatic amino acids. Catalyzes the cis-dehydration of 3-dehydroquinate (DHQ) and introduces the first double bond of the aromatic ring to yield 3-dehydroshikimate.</text>
</comment>
<reference evidence="6 7" key="1">
    <citation type="submission" date="2019-06" db="EMBL/GenBank/DDBJ databases">
        <title>Draft genome sequence of Miniimonas arenae KCTC 19750T isolated from sea sand.</title>
        <authorList>
            <person name="Park S.-J."/>
        </authorList>
    </citation>
    <scope>NUCLEOTIDE SEQUENCE [LARGE SCALE GENOMIC DNA]</scope>
    <source>
        <strain evidence="6 7">KCTC 19750</strain>
    </source>
</reference>
<dbReference type="Proteomes" id="UP000313849">
    <property type="component" value="Unassembled WGS sequence"/>
</dbReference>
<dbReference type="EC" id="4.2.1.10" evidence="5"/>
<dbReference type="GO" id="GO:0009073">
    <property type="term" value="P:aromatic amino acid family biosynthetic process"/>
    <property type="evidence" value="ECO:0007669"/>
    <property type="project" value="UniProtKB-KW"/>
</dbReference>